<keyword evidence="2" id="KW-1185">Reference proteome</keyword>
<dbReference type="AlphaFoldDB" id="A0A7L9RT81"/>
<accession>A0A7L9RT81</accession>
<sequence>MILTPNPHHRSRKSRVVLTSLAKKLEPETLEKVDSQKIKPSTPNFKKPFIALKFFWQQKYISLDDYVTACKYVELSELVQKAMGCPNGFGRKVAWNQPFETSRVSWIQSELSLINQDYGRHCNDEELLTLWKVLQKALNKMPLSFRTKFNELLFAESISNFHMQERIYLKAFQHAIPAIKVFLLEFWKQKNPR</sequence>
<organism evidence="1 2">
    <name type="scientific">Candidatus Bodocaedibacter vickermanii</name>
    <dbReference type="NCBI Taxonomy" id="2741701"/>
    <lineage>
        <taxon>Bacteria</taxon>
        <taxon>Pseudomonadati</taxon>
        <taxon>Pseudomonadota</taxon>
        <taxon>Alphaproteobacteria</taxon>
        <taxon>Holosporales</taxon>
        <taxon>Candidatus Paracaedibacteraceae</taxon>
        <taxon>Candidatus Bodocaedibacter</taxon>
    </lineage>
</organism>
<reference evidence="1 2" key="1">
    <citation type="submission" date="2020-06" db="EMBL/GenBank/DDBJ databases">
        <title>The endosymbiont of the kinetoplastid Bodo saltans is a Paracaedibacter-like alpha-proteobacterium possessing a putative toxin-antitoxin system.</title>
        <authorList>
            <person name="Midha S."/>
            <person name="Rigden D.J."/>
            <person name="Siozios S."/>
            <person name="Hurst G.D.D."/>
            <person name="Jackson A.P."/>
        </authorList>
    </citation>
    <scope>NUCLEOTIDE SEQUENCE [LARGE SCALE GENOMIC DNA]</scope>
    <source>
        <strain evidence="1">Lake Konstanz</strain>
    </source>
</reference>
<dbReference type="KEGG" id="pbal:CPBP_00517"/>
<evidence type="ECO:0000313" key="2">
    <source>
        <dbReference type="Proteomes" id="UP000594001"/>
    </source>
</evidence>
<protein>
    <submittedName>
        <fullName evidence="1">Uncharacterized protein</fullName>
    </submittedName>
</protein>
<name>A0A7L9RT81_9PROT</name>
<dbReference type="RefSeq" id="WP_350332492.1">
    <property type="nucleotide sequence ID" value="NZ_CP054719.1"/>
</dbReference>
<proteinExistence type="predicted"/>
<dbReference type="EMBL" id="CP054719">
    <property type="protein sequence ID" value="QOL19749.1"/>
    <property type="molecule type" value="Genomic_DNA"/>
</dbReference>
<dbReference type="Proteomes" id="UP000594001">
    <property type="component" value="Chromosome"/>
</dbReference>
<gene>
    <name evidence="1" type="ORF">CPBP_00517</name>
</gene>
<evidence type="ECO:0000313" key="1">
    <source>
        <dbReference type="EMBL" id="QOL19749.1"/>
    </source>
</evidence>